<organism evidence="2 3">
    <name type="scientific">Halalkalibacter alkaliphilus</name>
    <dbReference type="NCBI Taxonomy" id="2917993"/>
    <lineage>
        <taxon>Bacteria</taxon>
        <taxon>Bacillati</taxon>
        <taxon>Bacillota</taxon>
        <taxon>Bacilli</taxon>
        <taxon>Bacillales</taxon>
        <taxon>Bacillaceae</taxon>
        <taxon>Halalkalibacter</taxon>
    </lineage>
</organism>
<keyword evidence="1" id="KW-0472">Membrane</keyword>
<evidence type="ECO:0000313" key="2">
    <source>
        <dbReference type="EMBL" id="MCL7749192.1"/>
    </source>
</evidence>
<sequence length="197" mass="21941">MSTRGLRFIRYFGGIVQLLLLTLQLSLAFSAGMGFTLLNLYQILSILGITIGWDYILFLRRKKFKEKITTESGEVPTLVIEAGKSGHRFSFGLLGITSQSIYYFEKKKLFKFPISDIENIATGSEGTGEFIGMSQHVAGGFSIGTATEAKLKTISIEGVTNNTPFTYTWNSSYANKFFKHVEKKGLFSDTMSNHEVS</sequence>
<protein>
    <submittedName>
        <fullName evidence="2">Uncharacterized protein</fullName>
    </submittedName>
</protein>
<evidence type="ECO:0000256" key="1">
    <source>
        <dbReference type="SAM" id="Phobius"/>
    </source>
</evidence>
<accession>A0A9X2CW69</accession>
<dbReference type="AlphaFoldDB" id="A0A9X2CW69"/>
<proteinExistence type="predicted"/>
<reference evidence="2" key="1">
    <citation type="submission" date="2022-02" db="EMBL/GenBank/DDBJ databases">
        <title>Halalkalibacter sp. nov. isolated from Lonar Lake, India.</title>
        <authorList>
            <person name="Joshi A."/>
            <person name="Thite S."/>
            <person name="Lodha T."/>
        </authorList>
    </citation>
    <scope>NUCLEOTIDE SEQUENCE</scope>
    <source>
        <strain evidence="2">MEB205</strain>
    </source>
</reference>
<dbReference type="EMBL" id="JAKRYL010000025">
    <property type="protein sequence ID" value="MCL7749192.1"/>
    <property type="molecule type" value="Genomic_DNA"/>
</dbReference>
<dbReference type="RefSeq" id="WP_250098059.1">
    <property type="nucleotide sequence ID" value="NZ_JAKRYL010000025.1"/>
</dbReference>
<gene>
    <name evidence="2" type="ORF">MF646_18895</name>
</gene>
<keyword evidence="1" id="KW-1133">Transmembrane helix</keyword>
<name>A0A9X2CW69_9BACI</name>
<evidence type="ECO:0000313" key="3">
    <source>
        <dbReference type="Proteomes" id="UP001139150"/>
    </source>
</evidence>
<feature type="transmembrane region" description="Helical" evidence="1">
    <location>
        <begin position="38"/>
        <end position="58"/>
    </location>
</feature>
<keyword evidence="3" id="KW-1185">Reference proteome</keyword>
<comment type="caution">
    <text evidence="2">The sequence shown here is derived from an EMBL/GenBank/DDBJ whole genome shotgun (WGS) entry which is preliminary data.</text>
</comment>
<dbReference type="Proteomes" id="UP001139150">
    <property type="component" value="Unassembled WGS sequence"/>
</dbReference>
<keyword evidence="1" id="KW-0812">Transmembrane</keyword>